<name>A0ABY3U3Q1_9MYCO</name>
<evidence type="ECO:0000313" key="4">
    <source>
        <dbReference type="EMBL" id="ULN53346.1"/>
    </source>
</evidence>
<keyword evidence="1" id="KW-0732">Signal</keyword>
<reference evidence="4" key="1">
    <citation type="submission" date="2022-08" db="EMBL/GenBank/DDBJ databases">
        <title>Complete genome sequence of 14 non-tuberculosis mycobacteria type-strains.</title>
        <authorList>
            <person name="Igarashi Y."/>
            <person name="Osugi A."/>
            <person name="Mitarai S."/>
        </authorList>
    </citation>
    <scope>NUCLEOTIDE SEQUENCE</scope>
    <source>
        <strain evidence="4">DSM 45575</strain>
    </source>
</reference>
<feature type="domain" description="DUF7373" evidence="2">
    <location>
        <begin position="60"/>
        <end position="258"/>
    </location>
</feature>
<dbReference type="Pfam" id="PF24092">
    <property type="entry name" value="DUF7373_C"/>
    <property type="match status" value="1"/>
</dbReference>
<dbReference type="RefSeq" id="WP_240171598.1">
    <property type="nucleotide sequence ID" value="NZ_CP092365.1"/>
</dbReference>
<feature type="signal peptide" evidence="1">
    <location>
        <begin position="1"/>
        <end position="27"/>
    </location>
</feature>
<evidence type="ECO:0000259" key="2">
    <source>
        <dbReference type="Pfam" id="PF24088"/>
    </source>
</evidence>
<evidence type="ECO:0008006" key="6">
    <source>
        <dbReference type="Google" id="ProtNLM"/>
    </source>
</evidence>
<protein>
    <recommendedName>
        <fullName evidence="6">Lipoprotein</fullName>
    </recommendedName>
</protein>
<evidence type="ECO:0000313" key="5">
    <source>
        <dbReference type="Proteomes" id="UP001055200"/>
    </source>
</evidence>
<sequence>MRAKRARAAVSVAVSLVVLTGCTTVYTGVGVRDPHADPDAVNAGLLDTGDFATKPSEPLGNATSRDAGALVEARRMADAVLVPSEIDARLLDSGKSPTPFGNPGSLSSVLYDNPAIPAVAGKHNFVAGFLTGRKATDLTFLEFTHIVMRFASPQDATDAAKDFAEHSETVPAGSSYTRSPHPIADHPDIRAFRDAKEGGDFRGLLTYTAHGPYVIADMISGDDLDGAVALAVASVDKQGPALDGFQATPVDELASMPLDPTGLQARTLPVPKDASNAASAGVYGAHGALHFMINPLRAQKLFDDTGLTNLSRGFAIVYETRDSTAAAEVADDIVAEIGEQKYPTYSPDEPVSGMPAARCLKPGDESFHPAFRCVVHVDRYAVEAAGPSSLEARRALAAQYVMLTAK</sequence>
<accession>A0ABY3U3Q1</accession>
<organism evidence="4 5">
    <name type="scientific">Mycolicibacillus parakoreensis</name>
    <dbReference type="NCBI Taxonomy" id="1069221"/>
    <lineage>
        <taxon>Bacteria</taxon>
        <taxon>Bacillati</taxon>
        <taxon>Actinomycetota</taxon>
        <taxon>Actinomycetes</taxon>
        <taxon>Mycobacteriales</taxon>
        <taxon>Mycobacteriaceae</taxon>
        <taxon>Mycolicibacillus</taxon>
    </lineage>
</organism>
<dbReference type="Pfam" id="PF24088">
    <property type="entry name" value="DUF7373"/>
    <property type="match status" value="1"/>
</dbReference>
<gene>
    <name evidence="4" type="ORF">MIU77_03070</name>
</gene>
<evidence type="ECO:0000259" key="3">
    <source>
        <dbReference type="Pfam" id="PF24092"/>
    </source>
</evidence>
<feature type="domain" description="DUF7373" evidence="3">
    <location>
        <begin position="265"/>
        <end position="404"/>
    </location>
</feature>
<keyword evidence="5" id="KW-1185">Reference proteome</keyword>
<dbReference type="InterPro" id="IPR056463">
    <property type="entry name" value="DUF7373_C"/>
</dbReference>
<dbReference type="InterPro" id="IPR055797">
    <property type="entry name" value="DUF7373"/>
</dbReference>
<dbReference type="Proteomes" id="UP001055200">
    <property type="component" value="Chromosome"/>
</dbReference>
<dbReference type="EMBL" id="CP092365">
    <property type="protein sequence ID" value="ULN53346.1"/>
    <property type="molecule type" value="Genomic_DNA"/>
</dbReference>
<feature type="chain" id="PRO_5045621467" description="Lipoprotein" evidence="1">
    <location>
        <begin position="28"/>
        <end position="406"/>
    </location>
</feature>
<proteinExistence type="predicted"/>
<dbReference type="PROSITE" id="PS51257">
    <property type="entry name" value="PROKAR_LIPOPROTEIN"/>
    <property type="match status" value="1"/>
</dbReference>
<evidence type="ECO:0000256" key="1">
    <source>
        <dbReference type="SAM" id="SignalP"/>
    </source>
</evidence>